<organism evidence="2 3">
    <name type="scientific">Novosphingobium soli</name>
    <dbReference type="NCBI Taxonomy" id="574956"/>
    <lineage>
        <taxon>Bacteria</taxon>
        <taxon>Pseudomonadati</taxon>
        <taxon>Pseudomonadota</taxon>
        <taxon>Alphaproteobacteria</taxon>
        <taxon>Sphingomonadales</taxon>
        <taxon>Sphingomonadaceae</taxon>
        <taxon>Novosphingobium</taxon>
    </lineage>
</organism>
<accession>A0ABV6CQ35</accession>
<dbReference type="Pfam" id="PF14023">
    <property type="entry name" value="Bestrophin-like"/>
    <property type="match status" value="1"/>
</dbReference>
<feature type="transmembrane region" description="Helical" evidence="1">
    <location>
        <begin position="7"/>
        <end position="32"/>
    </location>
</feature>
<feature type="transmembrane region" description="Helical" evidence="1">
    <location>
        <begin position="52"/>
        <end position="73"/>
    </location>
</feature>
<dbReference type="RefSeq" id="WP_379485716.1">
    <property type="nucleotide sequence ID" value="NZ_JBHLWK010000002.1"/>
</dbReference>
<gene>
    <name evidence="2" type="ORF">ACFFJC_01005</name>
</gene>
<evidence type="ECO:0000313" key="3">
    <source>
        <dbReference type="Proteomes" id="UP001589798"/>
    </source>
</evidence>
<evidence type="ECO:0000256" key="1">
    <source>
        <dbReference type="SAM" id="Phobius"/>
    </source>
</evidence>
<feature type="transmembrane region" description="Helical" evidence="1">
    <location>
        <begin position="191"/>
        <end position="211"/>
    </location>
</feature>
<dbReference type="InterPro" id="IPR025333">
    <property type="entry name" value="DUF4239"/>
</dbReference>
<proteinExistence type="predicted"/>
<reference evidence="2 3" key="1">
    <citation type="submission" date="2024-09" db="EMBL/GenBank/DDBJ databases">
        <authorList>
            <person name="Sun Q."/>
            <person name="Mori K."/>
        </authorList>
    </citation>
    <scope>NUCLEOTIDE SEQUENCE [LARGE SCALE GENOMIC DNA]</scope>
    <source>
        <strain evidence="2 3">CCM 7706</strain>
    </source>
</reference>
<protein>
    <recommendedName>
        <fullName evidence="4">DUF4239 domain-containing protein</fullName>
    </recommendedName>
</protein>
<keyword evidence="1" id="KW-0472">Membrane</keyword>
<name>A0ABV6CQ35_9SPHN</name>
<keyword evidence="1" id="KW-1133">Transmembrane helix</keyword>
<evidence type="ECO:0008006" key="4">
    <source>
        <dbReference type="Google" id="ProtNLM"/>
    </source>
</evidence>
<feature type="transmembrane region" description="Helical" evidence="1">
    <location>
        <begin position="217"/>
        <end position="234"/>
    </location>
</feature>
<dbReference type="Proteomes" id="UP001589798">
    <property type="component" value="Unassembled WGS sequence"/>
</dbReference>
<comment type="caution">
    <text evidence="2">The sequence shown here is derived from an EMBL/GenBank/DDBJ whole genome shotgun (WGS) entry which is preliminary data.</text>
</comment>
<sequence>MSELGQWLLTAPIWAIGIVIYLGMLIAAFAGAKLRKRFVDSDAERSHNEEGYVVSSVMGLLALLVGFTFALAIDRYDTRRAVVLQEANAIGTTYLRTQLLDEPHRTRLSRLLIAYTQNRVELARKQVGADQEVRLATSDAMIVELWQATVAAFPSIETRPFSGSYLTTMNEMIDMDAARQQSRRSHVPMEVFVLLVVYQMIAAGVLGYVLVGRRGRTTASLLLILFGGSLLLVIDIDRPNSGGIVETQKPMELLLEMMRQNPAGSFDRVARTATPRPEQ</sequence>
<evidence type="ECO:0000313" key="2">
    <source>
        <dbReference type="EMBL" id="MFC0202845.1"/>
    </source>
</evidence>
<dbReference type="EMBL" id="JBHLWK010000002">
    <property type="protein sequence ID" value="MFC0202845.1"/>
    <property type="molecule type" value="Genomic_DNA"/>
</dbReference>
<keyword evidence="1" id="KW-0812">Transmembrane</keyword>
<keyword evidence="3" id="KW-1185">Reference proteome</keyword>